<evidence type="ECO:0000256" key="9">
    <source>
        <dbReference type="RuleBase" id="RU364020"/>
    </source>
</evidence>
<dbReference type="Proteomes" id="UP001258017">
    <property type="component" value="Unassembled WGS sequence"/>
</dbReference>
<evidence type="ECO:0000256" key="3">
    <source>
        <dbReference type="ARBA" id="ARBA00022679"/>
    </source>
</evidence>
<reference evidence="10" key="2">
    <citation type="journal article" date="2023" name="Commun. Biol.">
        <title>Intrasexual cuticular hydrocarbon dimorphism in a wasp sheds light on hydrocarbon biosynthesis genes in Hymenoptera.</title>
        <authorList>
            <person name="Moris V.C."/>
            <person name="Podsiadlowski L."/>
            <person name="Martin S."/>
            <person name="Oeyen J.P."/>
            <person name="Donath A."/>
            <person name="Petersen M."/>
            <person name="Wilbrandt J."/>
            <person name="Misof B."/>
            <person name="Liedtke D."/>
            <person name="Thamm M."/>
            <person name="Scheiner R."/>
            <person name="Schmitt T."/>
            <person name="Niehuis O."/>
        </authorList>
    </citation>
    <scope>NUCLEOTIDE SEQUENCE</scope>
    <source>
        <strain evidence="10">GBR_01_08_01A</strain>
    </source>
</reference>
<evidence type="ECO:0000256" key="1">
    <source>
        <dbReference type="ARBA" id="ARBA00004323"/>
    </source>
</evidence>
<evidence type="ECO:0000256" key="7">
    <source>
        <dbReference type="ARBA" id="ARBA00023136"/>
    </source>
</evidence>
<dbReference type="GO" id="GO:0016051">
    <property type="term" value="P:carbohydrate biosynthetic process"/>
    <property type="evidence" value="ECO:0007669"/>
    <property type="project" value="InterPro"/>
</dbReference>
<keyword evidence="7 9" id="KW-0472">Membrane</keyword>
<proteinExistence type="inferred from homology"/>
<evidence type="ECO:0000256" key="4">
    <source>
        <dbReference type="ARBA" id="ARBA00022692"/>
    </source>
</evidence>
<evidence type="ECO:0000256" key="6">
    <source>
        <dbReference type="ARBA" id="ARBA00023034"/>
    </source>
</evidence>
<comment type="subcellular location">
    <subcellularLocation>
        <location evidence="1 9">Golgi apparatus membrane</location>
        <topology evidence="1 9">Single-pass type II membrane protein</topology>
    </subcellularLocation>
</comment>
<keyword evidence="9" id="KW-0119">Carbohydrate metabolism</keyword>
<feature type="transmembrane region" description="Helical" evidence="9">
    <location>
        <begin position="12"/>
        <end position="32"/>
    </location>
</feature>
<comment type="caution">
    <text evidence="10">The sequence shown here is derived from an EMBL/GenBank/DDBJ whole genome shotgun (WGS) entry which is preliminary data.</text>
</comment>
<comment type="similarity">
    <text evidence="2 9">Belongs to the sulfotransferase 2 family.</text>
</comment>
<name>A0AAD9RIQ4_9HYME</name>
<reference evidence="10" key="1">
    <citation type="submission" date="2021-08" db="EMBL/GenBank/DDBJ databases">
        <authorList>
            <person name="Misof B."/>
            <person name="Oliver O."/>
            <person name="Podsiadlowski L."/>
            <person name="Donath A."/>
            <person name="Peters R."/>
            <person name="Mayer C."/>
            <person name="Rust J."/>
            <person name="Gunkel S."/>
            <person name="Lesny P."/>
            <person name="Martin S."/>
            <person name="Oeyen J.P."/>
            <person name="Petersen M."/>
            <person name="Panagiotis P."/>
            <person name="Wilbrandt J."/>
            <person name="Tanja T."/>
        </authorList>
    </citation>
    <scope>NUCLEOTIDE SEQUENCE</scope>
    <source>
        <strain evidence="10">GBR_01_08_01A</strain>
        <tissue evidence="10">Thorax + abdomen</tissue>
    </source>
</reference>
<dbReference type="AlphaFoldDB" id="A0AAD9RIQ4"/>
<dbReference type="InterPro" id="IPR018011">
    <property type="entry name" value="Carb_sulfotrans_8-10"/>
</dbReference>
<keyword evidence="9" id="KW-0735">Signal-anchor</keyword>
<dbReference type="EMBL" id="JAIFRP010000053">
    <property type="protein sequence ID" value="KAK2580455.1"/>
    <property type="molecule type" value="Genomic_DNA"/>
</dbReference>
<dbReference type="GO" id="GO:0000139">
    <property type="term" value="C:Golgi membrane"/>
    <property type="evidence" value="ECO:0007669"/>
    <property type="project" value="UniProtKB-SubCell"/>
</dbReference>
<dbReference type="InterPro" id="IPR005331">
    <property type="entry name" value="Sulfotransferase"/>
</dbReference>
<evidence type="ECO:0000256" key="5">
    <source>
        <dbReference type="ARBA" id="ARBA00022989"/>
    </source>
</evidence>
<evidence type="ECO:0000256" key="8">
    <source>
        <dbReference type="ARBA" id="ARBA00023180"/>
    </source>
</evidence>
<dbReference type="EC" id="2.8.2.-" evidence="9"/>
<sequence length="355" mass="41494">MSRSQKRFINQIIQIAITCGLILVLFKLSFMVTSNEKESVYSSPELRALLDQAEEKNIERLINVNKVCRKYKLGIYKDSSKALFKHPPAPQYSVFYIDRAHNISYCPLYKASSTTWLYNLCLLMNISENELNSGKEQLSTIARRVIPELEYPEADEALRKTKKLLVVRHPFERLLSAYRDKLENSVIGHEHGTLHFYQKYGAEIVRKYRGKHFVKPEADQVIRKEGIPPPAGIEPTFREFVEYLINTDLGSYGDDHWMPYYLYCTPCLVRYDIIAKVETLSRDQIYALHRLGLDKKIKPIWRHGSGFSNASSIYFKQLSRDMVEKLYEKFRLDFELFDYSAEDYYEYAAAPNGNR</sequence>
<keyword evidence="5 9" id="KW-1133">Transmembrane helix</keyword>
<dbReference type="PANTHER" id="PTHR12137:SF63">
    <property type="entry name" value="CARBOHYDRATE SULFOTRANSFERASE"/>
    <property type="match status" value="1"/>
</dbReference>
<keyword evidence="11" id="KW-1185">Reference proteome</keyword>
<keyword evidence="3 9" id="KW-0808">Transferase</keyword>
<gene>
    <name evidence="10" type="ORF">KPH14_006197</name>
</gene>
<evidence type="ECO:0000313" key="11">
    <source>
        <dbReference type="Proteomes" id="UP001258017"/>
    </source>
</evidence>
<accession>A0AAD9RIQ4</accession>
<keyword evidence="6 9" id="KW-0333">Golgi apparatus</keyword>
<dbReference type="GO" id="GO:0008146">
    <property type="term" value="F:sulfotransferase activity"/>
    <property type="evidence" value="ECO:0007669"/>
    <property type="project" value="InterPro"/>
</dbReference>
<protein>
    <recommendedName>
        <fullName evidence="9">Carbohydrate sulfotransferase</fullName>
        <ecNumber evidence="9">2.8.2.-</ecNumber>
    </recommendedName>
</protein>
<evidence type="ECO:0000313" key="10">
    <source>
        <dbReference type="EMBL" id="KAK2580455.1"/>
    </source>
</evidence>
<dbReference type="PANTHER" id="PTHR12137">
    <property type="entry name" value="CARBOHYDRATE SULFOTRANSFERASE"/>
    <property type="match status" value="1"/>
</dbReference>
<keyword evidence="4 9" id="KW-0812">Transmembrane</keyword>
<evidence type="ECO:0000256" key="2">
    <source>
        <dbReference type="ARBA" id="ARBA00006339"/>
    </source>
</evidence>
<organism evidence="10 11">
    <name type="scientific">Odynerus spinipes</name>
    <dbReference type="NCBI Taxonomy" id="1348599"/>
    <lineage>
        <taxon>Eukaryota</taxon>
        <taxon>Metazoa</taxon>
        <taxon>Ecdysozoa</taxon>
        <taxon>Arthropoda</taxon>
        <taxon>Hexapoda</taxon>
        <taxon>Insecta</taxon>
        <taxon>Pterygota</taxon>
        <taxon>Neoptera</taxon>
        <taxon>Endopterygota</taxon>
        <taxon>Hymenoptera</taxon>
        <taxon>Apocrita</taxon>
        <taxon>Aculeata</taxon>
        <taxon>Vespoidea</taxon>
        <taxon>Vespidae</taxon>
        <taxon>Eumeninae</taxon>
        <taxon>Odynerus</taxon>
    </lineage>
</organism>
<dbReference type="Pfam" id="PF03567">
    <property type="entry name" value="Sulfotransfer_2"/>
    <property type="match status" value="1"/>
</dbReference>
<keyword evidence="8 9" id="KW-0325">Glycoprotein</keyword>